<keyword evidence="3" id="KW-0808">Transferase</keyword>
<name>A0A4Q9YTT0_9FLAO</name>
<dbReference type="SUPFAM" id="SSF55874">
    <property type="entry name" value="ATPase domain of HSP90 chaperone/DNA topoisomerase II/histidine kinase"/>
    <property type="match status" value="1"/>
</dbReference>
<evidence type="ECO:0000256" key="4">
    <source>
        <dbReference type="ARBA" id="ARBA00022741"/>
    </source>
</evidence>
<dbReference type="PRINTS" id="PR00344">
    <property type="entry name" value="BCTRLSENSOR"/>
</dbReference>
<keyword evidence="5" id="KW-0418">Kinase</keyword>
<dbReference type="EMBL" id="SJPE01000012">
    <property type="protein sequence ID" value="TBX67032.1"/>
    <property type="molecule type" value="Genomic_DNA"/>
</dbReference>
<comment type="catalytic activity">
    <reaction evidence="1">
        <text>ATP + protein L-histidine = ADP + protein N-phospho-L-histidine.</text>
        <dbReference type="EC" id="2.7.13.3"/>
    </reaction>
</comment>
<dbReference type="SMART" id="SM00387">
    <property type="entry name" value="HATPase_c"/>
    <property type="match status" value="1"/>
</dbReference>
<dbReference type="SMART" id="SM00388">
    <property type="entry name" value="HisKA"/>
    <property type="match status" value="1"/>
</dbReference>
<dbReference type="InterPro" id="IPR036097">
    <property type="entry name" value="HisK_dim/P_sf"/>
</dbReference>
<dbReference type="NCBIfam" id="TIGR00229">
    <property type="entry name" value="sensory_box"/>
    <property type="match status" value="3"/>
</dbReference>
<feature type="domain" description="PAC" evidence="10">
    <location>
        <begin position="240"/>
        <end position="292"/>
    </location>
</feature>
<evidence type="ECO:0000256" key="3">
    <source>
        <dbReference type="ARBA" id="ARBA00022679"/>
    </source>
</evidence>
<dbReference type="SMART" id="SM00086">
    <property type="entry name" value="PAC"/>
    <property type="match status" value="3"/>
</dbReference>
<dbReference type="InterPro" id="IPR005467">
    <property type="entry name" value="His_kinase_dom"/>
</dbReference>
<keyword evidence="4" id="KW-0547">Nucleotide-binding</keyword>
<dbReference type="PROSITE" id="PS50112">
    <property type="entry name" value="PAS"/>
    <property type="match status" value="3"/>
</dbReference>
<comment type="caution">
    <text evidence="11">The sequence shown here is derived from an EMBL/GenBank/DDBJ whole genome shotgun (WGS) entry which is preliminary data.</text>
</comment>
<dbReference type="InterPro" id="IPR003661">
    <property type="entry name" value="HisK_dim/P_dom"/>
</dbReference>
<evidence type="ECO:0000256" key="7">
    <source>
        <dbReference type="SAM" id="Coils"/>
    </source>
</evidence>
<dbReference type="Pfam" id="PF02518">
    <property type="entry name" value="HATPase_c"/>
    <property type="match status" value="1"/>
</dbReference>
<dbReference type="RefSeq" id="WP_131476520.1">
    <property type="nucleotide sequence ID" value="NZ_SJPE01000012.1"/>
</dbReference>
<feature type="domain" description="PAS" evidence="9">
    <location>
        <begin position="289"/>
        <end position="360"/>
    </location>
</feature>
<dbReference type="Gene3D" id="3.30.565.10">
    <property type="entry name" value="Histidine kinase-like ATPase, C-terminal domain"/>
    <property type="match status" value="1"/>
</dbReference>
<accession>A0A4Q9YTT0</accession>
<feature type="domain" description="Histidine kinase" evidence="8">
    <location>
        <begin position="688"/>
        <end position="897"/>
    </location>
</feature>
<keyword evidence="12" id="KW-1185">Reference proteome</keyword>
<dbReference type="GO" id="GO:0000166">
    <property type="term" value="F:nucleotide binding"/>
    <property type="evidence" value="ECO:0007669"/>
    <property type="project" value="UniProtKB-KW"/>
</dbReference>
<dbReference type="InterPro" id="IPR001610">
    <property type="entry name" value="PAC"/>
</dbReference>
<keyword evidence="2" id="KW-0597">Phosphoprotein</keyword>
<dbReference type="CDD" id="cd00082">
    <property type="entry name" value="HisKA"/>
    <property type="match status" value="1"/>
</dbReference>
<protein>
    <submittedName>
        <fullName evidence="11">PAS domain-containing protein</fullName>
    </submittedName>
</protein>
<dbReference type="GO" id="GO:0000155">
    <property type="term" value="F:phosphorelay sensor kinase activity"/>
    <property type="evidence" value="ECO:0007669"/>
    <property type="project" value="InterPro"/>
</dbReference>
<dbReference type="PROSITE" id="PS50109">
    <property type="entry name" value="HIS_KIN"/>
    <property type="match status" value="1"/>
</dbReference>
<evidence type="ECO:0000259" key="9">
    <source>
        <dbReference type="PROSITE" id="PS50112"/>
    </source>
</evidence>
<dbReference type="Gene3D" id="3.30.450.20">
    <property type="entry name" value="PAS domain"/>
    <property type="match status" value="4"/>
</dbReference>
<dbReference type="Proteomes" id="UP000293300">
    <property type="component" value="Unassembled WGS sequence"/>
</dbReference>
<organism evidence="11 12">
    <name type="scientific">Flavobacterium silvisoli</name>
    <dbReference type="NCBI Taxonomy" id="2529433"/>
    <lineage>
        <taxon>Bacteria</taxon>
        <taxon>Pseudomonadati</taxon>
        <taxon>Bacteroidota</taxon>
        <taxon>Flavobacteriia</taxon>
        <taxon>Flavobacteriales</taxon>
        <taxon>Flavobacteriaceae</taxon>
        <taxon>Flavobacterium</taxon>
    </lineage>
</organism>
<dbReference type="AlphaFoldDB" id="A0A4Q9YTT0"/>
<dbReference type="Pfam" id="PF07701">
    <property type="entry name" value="HNOBA"/>
    <property type="match status" value="1"/>
</dbReference>
<dbReference type="SUPFAM" id="SSF47384">
    <property type="entry name" value="Homodimeric domain of signal transducing histidine kinase"/>
    <property type="match status" value="1"/>
</dbReference>
<dbReference type="PANTHER" id="PTHR43304">
    <property type="entry name" value="PHYTOCHROME-LIKE PROTEIN CPH1"/>
    <property type="match status" value="1"/>
</dbReference>
<evidence type="ECO:0000313" key="11">
    <source>
        <dbReference type="EMBL" id="TBX67032.1"/>
    </source>
</evidence>
<feature type="coiled-coil region" evidence="7">
    <location>
        <begin position="136"/>
        <end position="170"/>
    </location>
</feature>
<dbReference type="SMART" id="SM00091">
    <property type="entry name" value="PAS"/>
    <property type="match status" value="4"/>
</dbReference>
<keyword evidence="6" id="KW-0141">cGMP biosynthesis</keyword>
<dbReference type="GO" id="GO:0004383">
    <property type="term" value="F:guanylate cyclase activity"/>
    <property type="evidence" value="ECO:0007669"/>
    <property type="project" value="InterPro"/>
</dbReference>
<dbReference type="InterPro" id="IPR052162">
    <property type="entry name" value="Sensor_kinase/Photoreceptor"/>
</dbReference>
<dbReference type="OrthoDB" id="9781208at2"/>
<proteinExistence type="predicted"/>
<dbReference type="CDD" id="cd00130">
    <property type="entry name" value="PAS"/>
    <property type="match status" value="3"/>
</dbReference>
<evidence type="ECO:0000256" key="6">
    <source>
        <dbReference type="ARBA" id="ARBA00023293"/>
    </source>
</evidence>
<dbReference type="Gene3D" id="1.10.287.130">
    <property type="match status" value="1"/>
</dbReference>
<feature type="domain" description="PAC" evidence="10">
    <location>
        <begin position="618"/>
        <end position="670"/>
    </location>
</feature>
<evidence type="ECO:0000256" key="2">
    <source>
        <dbReference type="ARBA" id="ARBA00022553"/>
    </source>
</evidence>
<feature type="domain" description="PAS" evidence="9">
    <location>
        <begin position="545"/>
        <end position="590"/>
    </location>
</feature>
<dbReference type="InterPro" id="IPR036890">
    <property type="entry name" value="HATPase_C_sf"/>
</dbReference>
<evidence type="ECO:0000259" key="10">
    <source>
        <dbReference type="PROSITE" id="PS50113"/>
    </source>
</evidence>
<dbReference type="InterPro" id="IPR000014">
    <property type="entry name" value="PAS"/>
</dbReference>
<dbReference type="Pfam" id="PF00512">
    <property type="entry name" value="HisKA"/>
    <property type="match status" value="1"/>
</dbReference>
<dbReference type="InterPro" id="IPR011645">
    <property type="entry name" value="HNOB_dom_associated"/>
</dbReference>
<evidence type="ECO:0000256" key="1">
    <source>
        <dbReference type="ARBA" id="ARBA00000085"/>
    </source>
</evidence>
<dbReference type="SUPFAM" id="SSF55785">
    <property type="entry name" value="PYP-like sensor domain (PAS domain)"/>
    <property type="match status" value="4"/>
</dbReference>
<evidence type="ECO:0000259" key="8">
    <source>
        <dbReference type="PROSITE" id="PS50109"/>
    </source>
</evidence>
<feature type="coiled-coil region" evidence="7">
    <location>
        <begin position="658"/>
        <end position="692"/>
    </location>
</feature>
<dbReference type="Gene3D" id="3.30.450.260">
    <property type="entry name" value="Haem NO binding associated domain"/>
    <property type="match status" value="1"/>
</dbReference>
<dbReference type="InterPro" id="IPR042463">
    <property type="entry name" value="HNOB_dom_associated_sf"/>
</dbReference>
<keyword evidence="7" id="KW-0175">Coiled coil</keyword>
<gene>
    <name evidence="11" type="ORF">EZL74_10260</name>
</gene>
<dbReference type="PANTHER" id="PTHR43304:SF1">
    <property type="entry name" value="PAC DOMAIN-CONTAINING PROTEIN"/>
    <property type="match status" value="1"/>
</dbReference>
<dbReference type="InterPro" id="IPR035965">
    <property type="entry name" value="PAS-like_dom_sf"/>
</dbReference>
<sequence>MVETQFTFTGSSLNNIFPFYMLIDENLIIKSFGNSIAKIMPELKADKLFTGYFTVVRPFKENVTAENFKSLLNQLVVITSKGFNVTTLRGQFEQQKNGYLFIGSPWLMSLEEVEHKKLKPTDFAHHDSLLDILHVLSNQEKNNNELKNLVDTIDKQRKQLKIDKEELNKISLIASANKNGVVFTYPQGDIFWCNEAFEHITGFSKEEIIGKSLIEVGRGKLSNKKEIYRMIDAFYKGEAFDVEYIHTKKRKGTFRSKITGQPILDSRGSVIQYFAIIEDVTVEKEREEQLILLSSIAEKNSNPVLISDKDGKIEWVNSSFLELTEYTLEEVLKQRPDTLLHGPETDPKTINYLNEQIKNGLPFYCEIINYTKSKQKYWVRIQGQALHDEHGKIKKYFTIQEDISFEKEFSQQLIESENRLNSLIANLQSGILFESAHNKILLVNTKFCSLFEIDADPEVMKGLDCELLAVGVKEYFKNPNHFLQRIEETLRQKEIIIAEIVELADGRILERTFIPIFKGEQLDGYLWSYEDVTIKKKYRESLEAEREKYSNIIANMNMGLLEVGNDDTIKLANQSFAEMCGYTIEELLGQKASDLFLNKHSIPIFEEKISERSAGLSNSYELPVNIKSGERKYWLISGAPNYNVNGEIIGSIGIHLDITEQKKLERQKEQLLKKLENQNERLNEYAHMVSHDLKSPLRSIHSLITWIKEDNEKLFNKETQRYFELIEDKVEKMDNLIQGILMYSKVDSSKESTEKIDLNEIIQNCITIIHIPENVSVTIKKKLPTIQIDRFRMQQLFQNLISNAVNFIDKDLGFVDIDFVENANDYVFSIKDNGQGIDTKYQNKIFDLFQSFSGEEKATGIGLSIVKRIVSIYNGDIWIESTLGLGTTFFIKLPKNHGRA</sequence>
<dbReference type="InterPro" id="IPR003594">
    <property type="entry name" value="HATPase_dom"/>
</dbReference>
<evidence type="ECO:0000256" key="5">
    <source>
        <dbReference type="ARBA" id="ARBA00022777"/>
    </source>
</evidence>
<reference evidence="11 12" key="1">
    <citation type="submission" date="2019-02" db="EMBL/GenBank/DDBJ databases">
        <title>Flavobacterium sp. RD-2-33 isolated from forest soil.</title>
        <authorList>
            <person name="Chaudhary D.K."/>
        </authorList>
    </citation>
    <scope>NUCLEOTIDE SEQUENCE [LARGE SCALE GENOMIC DNA]</scope>
    <source>
        <strain evidence="11 12">RD-2-33</strain>
    </source>
</reference>
<evidence type="ECO:0000313" key="12">
    <source>
        <dbReference type="Proteomes" id="UP000293300"/>
    </source>
</evidence>
<dbReference type="InterPro" id="IPR000700">
    <property type="entry name" value="PAS-assoc_C"/>
</dbReference>
<dbReference type="Pfam" id="PF13426">
    <property type="entry name" value="PAS_9"/>
    <property type="match status" value="4"/>
</dbReference>
<feature type="domain" description="PAS" evidence="9">
    <location>
        <begin position="166"/>
        <end position="214"/>
    </location>
</feature>
<dbReference type="PROSITE" id="PS50113">
    <property type="entry name" value="PAC"/>
    <property type="match status" value="3"/>
</dbReference>
<dbReference type="InterPro" id="IPR004358">
    <property type="entry name" value="Sig_transdc_His_kin-like_C"/>
</dbReference>
<feature type="domain" description="PAC" evidence="10">
    <location>
        <begin position="361"/>
        <end position="415"/>
    </location>
</feature>